<sequence>MRQPVCTGTTAGDSTSMASQSSFGSRNQSFPSSCLPSHPPSQQTQYPTAEDLKRRYREAFIVRHLPPEAKDMESNDTSPTTPTHRAQYPSISSDLPSPQPFRLLFGGVTASGESDPGKLSKFHSLENDAHFSEEESELSDIRQSLEGLTRFTEMMKSGLAAASLKISDLNPNAPLGVTNRLSGFRLGKDAIITSAHFTQWPTTYGEVPQGRREDCQFRFREDQVLTGTPKEGKLVFHQSQCMAWVIRWDGLFSGKRHRQSLRRPIWWEC</sequence>
<evidence type="ECO:0000313" key="2">
    <source>
        <dbReference type="EMBL" id="KIW58751.1"/>
    </source>
</evidence>
<feature type="region of interest" description="Disordered" evidence="1">
    <location>
        <begin position="1"/>
        <end position="50"/>
    </location>
</feature>
<dbReference type="GeneID" id="25325157"/>
<evidence type="ECO:0000256" key="1">
    <source>
        <dbReference type="SAM" id="MobiDB-lite"/>
    </source>
</evidence>
<feature type="region of interest" description="Disordered" evidence="1">
    <location>
        <begin position="66"/>
        <end position="93"/>
    </location>
</feature>
<name>A0A0D2C1V4_9EURO</name>
<proteinExistence type="predicted"/>
<dbReference type="RefSeq" id="XP_013319335.1">
    <property type="nucleotide sequence ID" value="XM_013463881.1"/>
</dbReference>
<keyword evidence="3" id="KW-1185">Reference proteome</keyword>
<reference evidence="2 3" key="1">
    <citation type="submission" date="2015-01" db="EMBL/GenBank/DDBJ databases">
        <title>The Genome Sequence of Exophiala xenobiotica CBS118157.</title>
        <authorList>
            <consortium name="The Broad Institute Genomics Platform"/>
            <person name="Cuomo C."/>
            <person name="de Hoog S."/>
            <person name="Gorbushina A."/>
            <person name="Stielow B."/>
            <person name="Teixiera M."/>
            <person name="Abouelleil A."/>
            <person name="Chapman S.B."/>
            <person name="Priest M."/>
            <person name="Young S.K."/>
            <person name="Wortman J."/>
            <person name="Nusbaum C."/>
            <person name="Birren B."/>
        </authorList>
    </citation>
    <scope>NUCLEOTIDE SEQUENCE [LARGE SCALE GENOMIC DNA]</scope>
    <source>
        <strain evidence="2 3">CBS 118157</strain>
    </source>
</reference>
<accession>A0A0D2C1V4</accession>
<gene>
    <name evidence="2" type="ORF">PV05_03249</name>
</gene>
<evidence type="ECO:0000313" key="3">
    <source>
        <dbReference type="Proteomes" id="UP000054342"/>
    </source>
</evidence>
<dbReference type="AlphaFoldDB" id="A0A0D2C1V4"/>
<feature type="compositionally biased region" description="Polar residues" evidence="1">
    <location>
        <begin position="1"/>
        <end position="47"/>
    </location>
</feature>
<dbReference type="Proteomes" id="UP000054342">
    <property type="component" value="Unassembled WGS sequence"/>
</dbReference>
<feature type="compositionally biased region" description="Polar residues" evidence="1">
    <location>
        <begin position="75"/>
        <end position="93"/>
    </location>
</feature>
<dbReference type="HOGENOM" id="CLU_1034520_0_0_1"/>
<protein>
    <submittedName>
        <fullName evidence="2">Uncharacterized protein</fullName>
    </submittedName>
</protein>
<dbReference type="EMBL" id="KN847318">
    <property type="protein sequence ID" value="KIW58751.1"/>
    <property type="molecule type" value="Genomic_DNA"/>
</dbReference>
<organism evidence="2 3">
    <name type="scientific">Exophiala xenobiotica</name>
    <dbReference type="NCBI Taxonomy" id="348802"/>
    <lineage>
        <taxon>Eukaryota</taxon>
        <taxon>Fungi</taxon>
        <taxon>Dikarya</taxon>
        <taxon>Ascomycota</taxon>
        <taxon>Pezizomycotina</taxon>
        <taxon>Eurotiomycetes</taxon>
        <taxon>Chaetothyriomycetidae</taxon>
        <taxon>Chaetothyriales</taxon>
        <taxon>Herpotrichiellaceae</taxon>
        <taxon>Exophiala</taxon>
    </lineage>
</organism>